<reference evidence="2" key="1">
    <citation type="submission" date="2022-11" db="UniProtKB">
        <authorList>
            <consortium name="WormBaseParasite"/>
        </authorList>
    </citation>
    <scope>IDENTIFICATION</scope>
</reference>
<dbReference type="WBParaSite" id="ES5_v2.g296.t1">
    <property type="protein sequence ID" value="ES5_v2.g296.t1"/>
    <property type="gene ID" value="ES5_v2.g296"/>
</dbReference>
<sequence length="150" mass="16939">MTAETILPQTHNYFVPSPVSEIKFGKMRFLITDRPTDMSLDSFIKELEKHNTKAVVRVCDSSYNDDIVKSHGIDVKDWEFNDGSPPPKEVIENWLKLVYNLFNATSERDATIAVHCVAGLGRSPLLVAIALLEAGMPCSDAVYYIRRFVF</sequence>
<dbReference type="Proteomes" id="UP000887579">
    <property type="component" value="Unplaced"/>
</dbReference>
<protein>
    <submittedName>
        <fullName evidence="2">Tyrosine specific protein phosphatases domain-containing protein</fullName>
    </submittedName>
</protein>
<name>A0AC34GJ05_9BILA</name>
<organism evidence="1 2">
    <name type="scientific">Panagrolaimus sp. ES5</name>
    <dbReference type="NCBI Taxonomy" id="591445"/>
    <lineage>
        <taxon>Eukaryota</taxon>
        <taxon>Metazoa</taxon>
        <taxon>Ecdysozoa</taxon>
        <taxon>Nematoda</taxon>
        <taxon>Chromadorea</taxon>
        <taxon>Rhabditida</taxon>
        <taxon>Tylenchina</taxon>
        <taxon>Panagrolaimomorpha</taxon>
        <taxon>Panagrolaimoidea</taxon>
        <taxon>Panagrolaimidae</taxon>
        <taxon>Panagrolaimus</taxon>
    </lineage>
</organism>
<evidence type="ECO:0000313" key="1">
    <source>
        <dbReference type="Proteomes" id="UP000887579"/>
    </source>
</evidence>
<proteinExistence type="predicted"/>
<accession>A0AC34GJ05</accession>
<evidence type="ECO:0000313" key="2">
    <source>
        <dbReference type="WBParaSite" id="ES5_v2.g296.t1"/>
    </source>
</evidence>